<keyword evidence="5" id="KW-0732">Signal</keyword>
<evidence type="ECO:0000313" key="8">
    <source>
        <dbReference type="Proteomes" id="UP000016662"/>
    </source>
</evidence>
<comment type="caution">
    <text evidence="7">The sequence shown here is derived from an EMBL/GenBank/DDBJ whole genome shotgun (WGS) entry which is preliminary data.</text>
</comment>
<dbReference type="OrthoDB" id="1822591at2"/>
<keyword evidence="8" id="KW-1185">Reference proteome</keyword>
<proteinExistence type="predicted"/>
<dbReference type="PATRIC" id="fig|411473.3.peg.708"/>
<dbReference type="Pfam" id="PF00963">
    <property type="entry name" value="Cohesin"/>
    <property type="match status" value="1"/>
</dbReference>
<dbReference type="SUPFAM" id="SSF49384">
    <property type="entry name" value="Carbohydrate-binding domain"/>
    <property type="match status" value="2"/>
</dbReference>
<keyword evidence="2" id="KW-0964">Secreted</keyword>
<dbReference type="GO" id="GO:0000272">
    <property type="term" value="P:polysaccharide catabolic process"/>
    <property type="evidence" value="ECO:0007669"/>
    <property type="project" value="InterPro"/>
</dbReference>
<dbReference type="GeneID" id="93691889"/>
<feature type="signal peptide" evidence="5">
    <location>
        <begin position="1"/>
        <end position="25"/>
    </location>
</feature>
<gene>
    <name evidence="7" type="ORF">RUMCAL_00864</name>
</gene>
<feature type="domain" description="Cohesin" evidence="6">
    <location>
        <begin position="248"/>
        <end position="299"/>
    </location>
</feature>
<reference evidence="7 8" key="1">
    <citation type="submission" date="2013-07" db="EMBL/GenBank/DDBJ databases">
        <authorList>
            <person name="Weinstock G."/>
            <person name="Sodergren E."/>
            <person name="Wylie T."/>
            <person name="Fulton L."/>
            <person name="Fulton R."/>
            <person name="Fronick C."/>
            <person name="O'Laughlin M."/>
            <person name="Godfrey J."/>
            <person name="Miner T."/>
            <person name="Herter B."/>
            <person name="Appelbaum E."/>
            <person name="Cordes M."/>
            <person name="Lek S."/>
            <person name="Wollam A."/>
            <person name="Pepin K.H."/>
            <person name="Palsikar V.B."/>
            <person name="Mitreva M."/>
            <person name="Wilson R.K."/>
        </authorList>
    </citation>
    <scope>NUCLEOTIDE SEQUENCE [LARGE SCALE GENOMIC DNA]</scope>
    <source>
        <strain evidence="7 8">ATCC 27760</strain>
    </source>
</reference>
<evidence type="ECO:0000313" key="7">
    <source>
        <dbReference type="EMBL" id="ERJ96782.1"/>
    </source>
</evidence>
<dbReference type="HOGENOM" id="CLU_905816_0_0_9"/>
<keyword evidence="3" id="KW-0677">Repeat</keyword>
<dbReference type="RefSeq" id="WP_021682326.1">
    <property type="nucleotide sequence ID" value="NZ_KI260408.1"/>
</dbReference>
<protein>
    <recommendedName>
        <fullName evidence="6">Cohesin domain-containing protein</fullName>
    </recommendedName>
</protein>
<dbReference type="PROSITE" id="PS51257">
    <property type="entry name" value="PROKAR_LIPOPROTEIN"/>
    <property type="match status" value="1"/>
</dbReference>
<dbReference type="Gene3D" id="2.60.40.680">
    <property type="match status" value="2"/>
</dbReference>
<feature type="region of interest" description="Disordered" evidence="4">
    <location>
        <begin position="74"/>
        <end position="159"/>
    </location>
</feature>
<evidence type="ECO:0000259" key="6">
    <source>
        <dbReference type="Pfam" id="PF00963"/>
    </source>
</evidence>
<feature type="compositionally biased region" description="Low complexity" evidence="4">
    <location>
        <begin position="131"/>
        <end position="159"/>
    </location>
</feature>
<evidence type="ECO:0000256" key="5">
    <source>
        <dbReference type="SAM" id="SignalP"/>
    </source>
</evidence>
<accession>U2KWW3</accession>
<dbReference type="STRING" id="411473.RUMCAL_00864"/>
<dbReference type="GO" id="GO:0005576">
    <property type="term" value="C:extracellular region"/>
    <property type="evidence" value="ECO:0007669"/>
    <property type="project" value="UniProtKB-SubCell"/>
</dbReference>
<feature type="chain" id="PRO_5004629657" description="Cohesin domain-containing protein" evidence="5">
    <location>
        <begin position="26"/>
        <end position="307"/>
    </location>
</feature>
<comment type="subcellular location">
    <subcellularLocation>
        <location evidence="1">Secreted</location>
    </subcellularLocation>
</comment>
<name>U2KWW3_9FIRM</name>
<dbReference type="AlphaFoldDB" id="U2KWW3"/>
<evidence type="ECO:0000256" key="3">
    <source>
        <dbReference type="ARBA" id="ARBA00022737"/>
    </source>
</evidence>
<dbReference type="GO" id="GO:0030246">
    <property type="term" value="F:carbohydrate binding"/>
    <property type="evidence" value="ECO:0007669"/>
    <property type="project" value="InterPro"/>
</dbReference>
<evidence type="ECO:0000256" key="4">
    <source>
        <dbReference type="SAM" id="MobiDB-lite"/>
    </source>
</evidence>
<dbReference type="Proteomes" id="UP000016662">
    <property type="component" value="Unassembled WGS sequence"/>
</dbReference>
<dbReference type="EMBL" id="AWVF01000096">
    <property type="protein sequence ID" value="ERJ96782.1"/>
    <property type="molecule type" value="Genomic_DNA"/>
</dbReference>
<sequence>MKTNRARWIACLLACAIGVSLTACGKDKKDSSSKNASDSVAAGEESSEGTIASEDLAKMQKQDMTFSYAIDADDESSGNADVPVNKGVTSQNGGSSGEDSYVVVTDDSGQAVKDDSGNVVTEVVKGGNNSGSGNESSTAAGGNSSSSNGNNGNSNSGSSYQADMKTFQAYWLDMSNGDNVVCNGDFLDVTFKIKDDAPDGNYALTAGENDFANWDAESVPVAFVDGDVAVGSAAEQSAGSAESGTFTIAAGTAKGNPGDEVTVRFDMSDNPGIVALIFRFKYDANALEVVNASVGSDCKDYIKMAVS</sequence>
<feature type="region of interest" description="Disordered" evidence="4">
    <location>
        <begin position="25"/>
        <end position="54"/>
    </location>
</feature>
<evidence type="ECO:0000256" key="1">
    <source>
        <dbReference type="ARBA" id="ARBA00004613"/>
    </source>
</evidence>
<dbReference type="InterPro" id="IPR002102">
    <property type="entry name" value="Cohesin_dom"/>
</dbReference>
<organism evidence="7 8">
    <name type="scientific">Ruminococcus callidus ATCC 27760</name>
    <dbReference type="NCBI Taxonomy" id="411473"/>
    <lineage>
        <taxon>Bacteria</taxon>
        <taxon>Bacillati</taxon>
        <taxon>Bacillota</taxon>
        <taxon>Clostridia</taxon>
        <taxon>Eubacteriales</taxon>
        <taxon>Oscillospiraceae</taxon>
        <taxon>Ruminococcus</taxon>
    </lineage>
</organism>
<dbReference type="InterPro" id="IPR008965">
    <property type="entry name" value="CBM2/CBM3_carb-bd_dom_sf"/>
</dbReference>
<feature type="compositionally biased region" description="Low complexity" evidence="4">
    <location>
        <begin position="33"/>
        <end position="42"/>
    </location>
</feature>
<dbReference type="eggNOG" id="ENOG5032JET">
    <property type="taxonomic scope" value="Bacteria"/>
</dbReference>
<evidence type="ECO:0000256" key="2">
    <source>
        <dbReference type="ARBA" id="ARBA00022525"/>
    </source>
</evidence>